<keyword evidence="4 7" id="KW-0812">Transmembrane</keyword>
<proteinExistence type="inferred from homology"/>
<protein>
    <submittedName>
        <fullName evidence="9">ABC transporter permease</fullName>
    </submittedName>
</protein>
<feature type="domain" description="ABC transmembrane type-1" evidence="8">
    <location>
        <begin position="73"/>
        <end position="253"/>
    </location>
</feature>
<reference evidence="10" key="1">
    <citation type="journal article" date="2019" name="Int. J. Syst. Evol. Microbiol.">
        <title>The Global Catalogue of Microorganisms (GCM) 10K type strain sequencing project: providing services to taxonomists for standard genome sequencing and annotation.</title>
        <authorList>
            <consortium name="The Broad Institute Genomics Platform"/>
            <consortium name="The Broad Institute Genome Sequencing Center for Infectious Disease"/>
            <person name="Wu L."/>
            <person name="Ma J."/>
        </authorList>
    </citation>
    <scope>NUCLEOTIDE SEQUENCE [LARGE SCALE GENOMIC DNA]</scope>
    <source>
        <strain evidence="10">JCM 17939</strain>
    </source>
</reference>
<dbReference type="PROSITE" id="PS50928">
    <property type="entry name" value="ABC_TM1"/>
    <property type="match status" value="1"/>
</dbReference>
<dbReference type="PANTHER" id="PTHR30151">
    <property type="entry name" value="ALKANE SULFONATE ABC TRANSPORTER-RELATED, MEMBRANE SUBUNIT"/>
    <property type="match status" value="1"/>
</dbReference>
<comment type="caution">
    <text evidence="9">The sequence shown here is derived from an EMBL/GenBank/DDBJ whole genome shotgun (WGS) entry which is preliminary data.</text>
</comment>
<evidence type="ECO:0000256" key="7">
    <source>
        <dbReference type="RuleBase" id="RU363032"/>
    </source>
</evidence>
<keyword evidence="2 7" id="KW-0813">Transport</keyword>
<keyword evidence="5 7" id="KW-1133">Transmembrane helix</keyword>
<keyword evidence="3" id="KW-1003">Cell membrane</keyword>
<dbReference type="EMBL" id="BAABHK010000006">
    <property type="protein sequence ID" value="GAA4629074.1"/>
    <property type="molecule type" value="Genomic_DNA"/>
</dbReference>
<evidence type="ECO:0000259" key="8">
    <source>
        <dbReference type="PROSITE" id="PS50928"/>
    </source>
</evidence>
<dbReference type="PANTHER" id="PTHR30151:SF0">
    <property type="entry name" value="ABC TRANSPORTER PERMEASE PROTEIN MJ0413-RELATED"/>
    <property type="match status" value="1"/>
</dbReference>
<dbReference type="Proteomes" id="UP001501442">
    <property type="component" value="Unassembled WGS sequence"/>
</dbReference>
<dbReference type="Gene3D" id="1.10.3720.10">
    <property type="entry name" value="MetI-like"/>
    <property type="match status" value="1"/>
</dbReference>
<evidence type="ECO:0000256" key="1">
    <source>
        <dbReference type="ARBA" id="ARBA00004651"/>
    </source>
</evidence>
<evidence type="ECO:0000256" key="3">
    <source>
        <dbReference type="ARBA" id="ARBA00022475"/>
    </source>
</evidence>
<evidence type="ECO:0000313" key="10">
    <source>
        <dbReference type="Proteomes" id="UP001501442"/>
    </source>
</evidence>
<evidence type="ECO:0000256" key="2">
    <source>
        <dbReference type="ARBA" id="ARBA00022448"/>
    </source>
</evidence>
<gene>
    <name evidence="9" type="ORF">GCM10023196_048230</name>
</gene>
<evidence type="ECO:0000313" key="9">
    <source>
        <dbReference type="EMBL" id="GAA4629074.1"/>
    </source>
</evidence>
<accession>A0ABP8UCM6</accession>
<feature type="transmembrane region" description="Helical" evidence="7">
    <location>
        <begin position="200"/>
        <end position="224"/>
    </location>
</feature>
<keyword evidence="10" id="KW-1185">Reference proteome</keyword>
<keyword evidence="6 7" id="KW-0472">Membrane</keyword>
<evidence type="ECO:0000256" key="4">
    <source>
        <dbReference type="ARBA" id="ARBA00022692"/>
    </source>
</evidence>
<name>A0ABP8UCM6_9ACTN</name>
<dbReference type="CDD" id="cd06261">
    <property type="entry name" value="TM_PBP2"/>
    <property type="match status" value="1"/>
</dbReference>
<dbReference type="RefSeq" id="WP_345433227.1">
    <property type="nucleotide sequence ID" value="NZ_BAABHK010000006.1"/>
</dbReference>
<dbReference type="InterPro" id="IPR000515">
    <property type="entry name" value="MetI-like"/>
</dbReference>
<feature type="transmembrane region" description="Helical" evidence="7">
    <location>
        <begin position="111"/>
        <end position="131"/>
    </location>
</feature>
<dbReference type="InterPro" id="IPR035906">
    <property type="entry name" value="MetI-like_sf"/>
</dbReference>
<feature type="transmembrane region" description="Helical" evidence="7">
    <location>
        <begin position="137"/>
        <end position="155"/>
    </location>
</feature>
<evidence type="ECO:0000256" key="6">
    <source>
        <dbReference type="ARBA" id="ARBA00023136"/>
    </source>
</evidence>
<feature type="transmembrane region" description="Helical" evidence="7">
    <location>
        <begin position="81"/>
        <end position="99"/>
    </location>
</feature>
<organism evidence="9 10">
    <name type="scientific">Actinoallomurus vinaceus</name>
    <dbReference type="NCBI Taxonomy" id="1080074"/>
    <lineage>
        <taxon>Bacteria</taxon>
        <taxon>Bacillati</taxon>
        <taxon>Actinomycetota</taxon>
        <taxon>Actinomycetes</taxon>
        <taxon>Streptosporangiales</taxon>
        <taxon>Thermomonosporaceae</taxon>
        <taxon>Actinoallomurus</taxon>
    </lineage>
</organism>
<dbReference type="SUPFAM" id="SSF161098">
    <property type="entry name" value="MetI-like"/>
    <property type="match status" value="1"/>
</dbReference>
<comment type="similarity">
    <text evidence="7">Belongs to the binding-protein-dependent transport system permease family.</text>
</comment>
<dbReference type="Pfam" id="PF00528">
    <property type="entry name" value="BPD_transp_1"/>
    <property type="match status" value="1"/>
</dbReference>
<evidence type="ECO:0000256" key="5">
    <source>
        <dbReference type="ARBA" id="ARBA00022989"/>
    </source>
</evidence>
<feature type="transmembrane region" description="Helical" evidence="7">
    <location>
        <begin position="12"/>
        <end position="34"/>
    </location>
</feature>
<feature type="transmembrane region" description="Helical" evidence="7">
    <location>
        <begin position="236"/>
        <end position="256"/>
    </location>
</feature>
<comment type="subcellular location">
    <subcellularLocation>
        <location evidence="1 7">Cell membrane</location>
        <topology evidence="1 7">Multi-pass membrane protein</topology>
    </subcellularLocation>
</comment>
<sequence length="271" mass="30037">MRSAGRSRPASFGLRWGVFVGAVVVWQFAVRLIAEDKREFFPPPTEIGRRIVHLWFGGPADHLFLTHTATGNILPSLARMLGGWAGAVVVGISLGLLLGRSERAHDYVEPLIHFFRALPPPALVPVFIILFKLTNTMRVAVIVFGVTWPIVLNAIEGARSVEPVLLETARVFRLGPMERLRRIILPAAGPKIFAGLRVSLSMALILMVVSETIGSFDGIGYSLYQAKQSYLLPDMWAWIVLLGFLGYAFNTTLLWAERRALAWHRGARGVE</sequence>